<name>A0AAW1R8U7_9CHLO</name>
<feature type="compositionally biased region" description="Acidic residues" evidence="1">
    <location>
        <begin position="148"/>
        <end position="162"/>
    </location>
</feature>
<reference evidence="2 3" key="1">
    <citation type="journal article" date="2024" name="Nat. Commun.">
        <title>Phylogenomics reveals the evolutionary origins of lichenization in chlorophyte algae.</title>
        <authorList>
            <person name="Puginier C."/>
            <person name="Libourel C."/>
            <person name="Otte J."/>
            <person name="Skaloud P."/>
            <person name="Haon M."/>
            <person name="Grisel S."/>
            <person name="Petersen M."/>
            <person name="Berrin J.G."/>
            <person name="Delaux P.M."/>
            <person name="Dal Grande F."/>
            <person name="Keller J."/>
        </authorList>
    </citation>
    <scope>NUCLEOTIDE SEQUENCE [LARGE SCALE GENOMIC DNA]</scope>
    <source>
        <strain evidence="2 3">SAG 2043</strain>
    </source>
</reference>
<evidence type="ECO:0000313" key="3">
    <source>
        <dbReference type="Proteomes" id="UP001489004"/>
    </source>
</evidence>
<dbReference type="Proteomes" id="UP001489004">
    <property type="component" value="Unassembled WGS sequence"/>
</dbReference>
<evidence type="ECO:0000256" key="1">
    <source>
        <dbReference type="SAM" id="MobiDB-lite"/>
    </source>
</evidence>
<keyword evidence="3" id="KW-1185">Reference proteome</keyword>
<protein>
    <submittedName>
        <fullName evidence="2">Uncharacterized protein</fullName>
    </submittedName>
</protein>
<evidence type="ECO:0000313" key="2">
    <source>
        <dbReference type="EMBL" id="KAK9830064.1"/>
    </source>
</evidence>
<dbReference type="AlphaFoldDB" id="A0AAW1R8U7"/>
<gene>
    <name evidence="2" type="ORF">WJX72_009540</name>
</gene>
<feature type="region of interest" description="Disordered" evidence="1">
    <location>
        <begin position="131"/>
        <end position="169"/>
    </location>
</feature>
<organism evidence="2 3">
    <name type="scientific">[Myrmecia] bisecta</name>
    <dbReference type="NCBI Taxonomy" id="41462"/>
    <lineage>
        <taxon>Eukaryota</taxon>
        <taxon>Viridiplantae</taxon>
        <taxon>Chlorophyta</taxon>
        <taxon>core chlorophytes</taxon>
        <taxon>Trebouxiophyceae</taxon>
        <taxon>Trebouxiales</taxon>
        <taxon>Trebouxiaceae</taxon>
        <taxon>Myrmecia</taxon>
    </lineage>
</organism>
<accession>A0AAW1R8U7</accession>
<comment type="caution">
    <text evidence="2">The sequence shown here is derived from an EMBL/GenBank/DDBJ whole genome shotgun (WGS) entry which is preliminary data.</text>
</comment>
<proteinExistence type="predicted"/>
<dbReference type="EMBL" id="JALJOR010000001">
    <property type="protein sequence ID" value="KAK9830064.1"/>
    <property type="molecule type" value="Genomic_DNA"/>
</dbReference>
<sequence>MSTSAVIDPANLPATVAQLRAKIEGGAGLRLVYEDARRDMNIPPARKGASSDQELLAEVQARVEGLNVPQWEGRSWQAGMRGGDRVDILDPRSGDKLGSATVLYGLTRLNSVRDPVRTVLRVEERVPAVGAGRCEGRLPGGGAAGGSPEEEEVEEEDEEEEEVAKQMFT</sequence>